<dbReference type="Proteomes" id="UP001497497">
    <property type="component" value="Unassembled WGS sequence"/>
</dbReference>
<feature type="chain" id="PRO_5043808135" evidence="1">
    <location>
        <begin position="16"/>
        <end position="79"/>
    </location>
</feature>
<name>A0AAV2I101_LYMST</name>
<evidence type="ECO:0000313" key="3">
    <source>
        <dbReference type="Proteomes" id="UP001497497"/>
    </source>
</evidence>
<feature type="signal peptide" evidence="1">
    <location>
        <begin position="1"/>
        <end position="15"/>
    </location>
</feature>
<dbReference type="EMBL" id="CAXITT010000344">
    <property type="protein sequence ID" value="CAL1539584.1"/>
    <property type="molecule type" value="Genomic_DNA"/>
</dbReference>
<keyword evidence="3" id="KW-1185">Reference proteome</keyword>
<feature type="non-terminal residue" evidence="2">
    <location>
        <position position="1"/>
    </location>
</feature>
<dbReference type="InterPro" id="IPR050927">
    <property type="entry name" value="TRPM"/>
</dbReference>
<keyword evidence="1" id="KW-0732">Signal</keyword>
<gene>
    <name evidence="2" type="ORF">GSLYS_00013317001</name>
</gene>
<protein>
    <submittedName>
        <fullName evidence="2">Uncharacterized protein</fullName>
    </submittedName>
</protein>
<dbReference type="PANTHER" id="PTHR13800:SF12">
    <property type="entry name" value="TRANSIENT RECEPTOR POTENTIAL CATION CHANNEL SUBFAMILY M MEMBER-LIKE 2"/>
    <property type="match status" value="1"/>
</dbReference>
<organism evidence="2 3">
    <name type="scientific">Lymnaea stagnalis</name>
    <name type="common">Great pond snail</name>
    <name type="synonym">Helix stagnalis</name>
    <dbReference type="NCBI Taxonomy" id="6523"/>
    <lineage>
        <taxon>Eukaryota</taxon>
        <taxon>Metazoa</taxon>
        <taxon>Spiralia</taxon>
        <taxon>Lophotrochozoa</taxon>
        <taxon>Mollusca</taxon>
        <taxon>Gastropoda</taxon>
        <taxon>Heterobranchia</taxon>
        <taxon>Euthyneura</taxon>
        <taxon>Panpulmonata</taxon>
        <taxon>Hygrophila</taxon>
        <taxon>Lymnaeoidea</taxon>
        <taxon>Lymnaeidae</taxon>
        <taxon>Lymnaea</taxon>
    </lineage>
</organism>
<dbReference type="GO" id="GO:0005886">
    <property type="term" value="C:plasma membrane"/>
    <property type="evidence" value="ECO:0007669"/>
    <property type="project" value="TreeGrafter"/>
</dbReference>
<dbReference type="AlphaFoldDB" id="A0AAV2I101"/>
<feature type="non-terminal residue" evidence="2">
    <location>
        <position position="79"/>
    </location>
</feature>
<accession>A0AAV2I101</accession>
<dbReference type="PANTHER" id="PTHR13800">
    <property type="entry name" value="TRANSIENT RECEPTOR POTENTIAL CATION CHANNEL, SUBFAMILY M, MEMBER 6"/>
    <property type="match status" value="1"/>
</dbReference>
<reference evidence="2 3" key="1">
    <citation type="submission" date="2024-04" db="EMBL/GenBank/DDBJ databases">
        <authorList>
            <consortium name="Genoscope - CEA"/>
            <person name="William W."/>
        </authorList>
    </citation>
    <scope>NUCLEOTIDE SEQUENCE [LARGE SCALE GENOMIC DNA]</scope>
</reference>
<evidence type="ECO:0000313" key="2">
    <source>
        <dbReference type="EMBL" id="CAL1539584.1"/>
    </source>
</evidence>
<comment type="caution">
    <text evidence="2">The sequence shown here is derived from an EMBL/GenBank/DDBJ whole genome shotgun (WGS) entry which is preliminary data.</text>
</comment>
<proteinExistence type="predicted"/>
<sequence>FLIILLVFFVAFAVASESVLYPQKKLSGPGIFYLFRMAYWSMFGEHFLSDIDAPNSTSECTTDPSIYNTYTTVRCPTAV</sequence>
<dbReference type="GO" id="GO:0099604">
    <property type="term" value="F:ligand-gated calcium channel activity"/>
    <property type="evidence" value="ECO:0007669"/>
    <property type="project" value="TreeGrafter"/>
</dbReference>
<evidence type="ECO:0000256" key="1">
    <source>
        <dbReference type="SAM" id="SignalP"/>
    </source>
</evidence>